<dbReference type="RefSeq" id="WP_261294293.1">
    <property type="nucleotide sequence ID" value="NZ_JANQBK010000005.1"/>
</dbReference>
<comment type="caution">
    <text evidence="6">The sequence shown here is derived from an EMBL/GenBank/DDBJ whole genome shotgun (WGS) entry which is preliminary data.</text>
</comment>
<dbReference type="InterPro" id="IPR001347">
    <property type="entry name" value="SIS_dom"/>
</dbReference>
<evidence type="ECO:0000256" key="3">
    <source>
        <dbReference type="ARBA" id="ARBA00022801"/>
    </source>
</evidence>
<evidence type="ECO:0000256" key="4">
    <source>
        <dbReference type="ARBA" id="ARBA00029292"/>
    </source>
</evidence>
<evidence type="ECO:0000256" key="2">
    <source>
        <dbReference type="ARBA" id="ARBA00022737"/>
    </source>
</evidence>
<evidence type="ECO:0000313" key="6">
    <source>
        <dbReference type="EMBL" id="MFC3580931.1"/>
    </source>
</evidence>
<dbReference type="CDD" id="cd05008">
    <property type="entry name" value="SIS_GlmS_GlmD_1"/>
    <property type="match status" value="1"/>
</dbReference>
<evidence type="ECO:0000259" key="5">
    <source>
        <dbReference type="PROSITE" id="PS51464"/>
    </source>
</evidence>
<evidence type="ECO:0000313" key="7">
    <source>
        <dbReference type="Proteomes" id="UP001595713"/>
    </source>
</evidence>
<dbReference type="InterPro" id="IPR046348">
    <property type="entry name" value="SIS_dom_sf"/>
</dbReference>
<dbReference type="Pfam" id="PF01380">
    <property type="entry name" value="SIS"/>
    <property type="match status" value="1"/>
</dbReference>
<dbReference type="EMBL" id="JBHRXP010000007">
    <property type="protein sequence ID" value="MFC3580931.1"/>
    <property type="molecule type" value="Genomic_DNA"/>
</dbReference>
<dbReference type="InterPro" id="IPR035464">
    <property type="entry name" value="SIS_AgaS"/>
</dbReference>
<dbReference type="Proteomes" id="UP001595713">
    <property type="component" value="Unassembled WGS sequence"/>
</dbReference>
<dbReference type="CDD" id="cd05010">
    <property type="entry name" value="SIS_AgaS_like"/>
    <property type="match status" value="1"/>
</dbReference>
<evidence type="ECO:0000256" key="1">
    <source>
        <dbReference type="ARBA" id="ARBA00007748"/>
    </source>
</evidence>
<organism evidence="6 7">
    <name type="scientific">Sphingomonas hylomeconis</name>
    <dbReference type="NCBI Taxonomy" id="1395958"/>
    <lineage>
        <taxon>Bacteria</taxon>
        <taxon>Pseudomonadati</taxon>
        <taxon>Pseudomonadota</taxon>
        <taxon>Alphaproteobacteria</taxon>
        <taxon>Sphingomonadales</taxon>
        <taxon>Sphingomonadaceae</taxon>
        <taxon>Sphingomonas</taxon>
    </lineage>
</organism>
<gene>
    <name evidence="6" type="ORF">ACFONA_12215</name>
</gene>
<dbReference type="SUPFAM" id="SSF53697">
    <property type="entry name" value="SIS domain"/>
    <property type="match status" value="1"/>
</dbReference>
<reference evidence="7" key="1">
    <citation type="journal article" date="2019" name="Int. J. Syst. Evol. Microbiol.">
        <title>The Global Catalogue of Microorganisms (GCM) 10K type strain sequencing project: providing services to taxonomists for standard genome sequencing and annotation.</title>
        <authorList>
            <consortium name="The Broad Institute Genomics Platform"/>
            <consortium name="The Broad Institute Genome Sequencing Center for Infectious Disease"/>
            <person name="Wu L."/>
            <person name="Ma J."/>
        </authorList>
    </citation>
    <scope>NUCLEOTIDE SEQUENCE [LARGE SCALE GENOMIC DNA]</scope>
    <source>
        <strain evidence="7">KCTC 42739</strain>
    </source>
</reference>
<dbReference type="PANTHER" id="PTHR32502">
    <property type="entry name" value="N-ACETYLGALACTOSAMINE PERMEASE II COMPONENT-RELATED"/>
    <property type="match status" value="1"/>
</dbReference>
<keyword evidence="7" id="KW-1185">Reference proteome</keyword>
<name>A0ABV7SXT1_9SPHN</name>
<dbReference type="PROSITE" id="PS51464">
    <property type="entry name" value="SIS"/>
    <property type="match status" value="2"/>
</dbReference>
<proteinExistence type="inferred from homology"/>
<sequence length="376" mass="39793">MPETLFAANTDDTSWTRREIEQQPETLRATQALLRTHQTEIEAFVAPLLARPELRIVLTGAGTSAFIGECLAPWLSKILHRPVEAIATTDIVSAPSLYLRADAPTLLVSFGRSGSSPESVAAVDLLDAQVTEAHHLVITCNAEGELATRRSGNTHVVVLPEATHDRSFAMTSSFSAMMLACLSILGGIDALDARVPAIAAGVEGVLAQCEPLVADLATRGLTRVVYLGSGIFKGLAREAALKLMELSDGAVVTAFDTAMGFRHGPKTIINAQTLAVVFVSNDPLTRRYDLDIVAELRSDGHCGALVVISAQRDDGADITIPGMEGAADADLLFPFIVPAQLFGLHVSLALGLTPDRPNASGTVNRVVQGVRIYPAA</sequence>
<feature type="domain" description="SIS" evidence="5">
    <location>
        <begin position="213"/>
        <end position="357"/>
    </location>
</feature>
<keyword evidence="3" id="KW-0378">Hydrolase</keyword>
<protein>
    <submittedName>
        <fullName evidence="6">SIS domain-containing protein</fullName>
    </submittedName>
</protein>
<dbReference type="InterPro" id="IPR050303">
    <property type="entry name" value="GatZ_KbaZ_carbometab"/>
</dbReference>
<dbReference type="InterPro" id="IPR035466">
    <property type="entry name" value="GlmS/AgaS_SIS"/>
</dbReference>
<feature type="domain" description="SIS" evidence="5">
    <location>
        <begin position="45"/>
        <end position="194"/>
    </location>
</feature>
<dbReference type="PANTHER" id="PTHR32502:SF3">
    <property type="entry name" value="D-GALACTOSAMINE-6-PHOSPHATE DEAMINASE AGAS-RELATED"/>
    <property type="match status" value="1"/>
</dbReference>
<comment type="similarity">
    <text evidence="1">Belongs to the SIS family. AgaS subfamily.</text>
</comment>
<dbReference type="Gene3D" id="3.40.50.10490">
    <property type="entry name" value="Glucose-6-phosphate isomerase like protein, domain 1"/>
    <property type="match status" value="2"/>
</dbReference>
<comment type="catalytic activity">
    <reaction evidence="4">
        <text>D-galactosamine 6-phosphate + H2O = D-tagatopyranose 1-phosphate + NH4(+)</text>
        <dbReference type="Rhea" id="RHEA:47680"/>
        <dbReference type="ChEBI" id="CHEBI:15377"/>
        <dbReference type="ChEBI" id="CHEBI:28938"/>
        <dbReference type="ChEBI" id="CHEBI:71674"/>
        <dbReference type="ChEBI" id="CHEBI:138150"/>
    </reaction>
</comment>
<accession>A0ABV7SXT1</accession>
<keyword evidence="2" id="KW-0677">Repeat</keyword>